<evidence type="ECO:0000256" key="2">
    <source>
        <dbReference type="ARBA" id="ARBA00022737"/>
    </source>
</evidence>
<feature type="domain" description="Homeobox" evidence="10">
    <location>
        <begin position="413"/>
        <end position="470"/>
    </location>
</feature>
<protein>
    <submittedName>
        <fullName evidence="12">(pine wood nematode) hypothetical protein</fullName>
    </submittedName>
</protein>
<keyword evidence="4 7" id="KW-0238">DNA-binding</keyword>
<comment type="subcellular location">
    <subcellularLocation>
        <location evidence="1 7 8">Nucleus</location>
    </subcellularLocation>
</comment>
<evidence type="ECO:0000256" key="6">
    <source>
        <dbReference type="ARBA" id="ARBA00023242"/>
    </source>
</evidence>
<feature type="DNA-binding region" description="Homeobox" evidence="7">
    <location>
        <begin position="415"/>
        <end position="471"/>
    </location>
</feature>
<dbReference type="GO" id="GO:0006338">
    <property type="term" value="P:chromatin remodeling"/>
    <property type="evidence" value="ECO:0007669"/>
    <property type="project" value="InterPro"/>
</dbReference>
<dbReference type="Proteomes" id="UP000582659">
    <property type="component" value="Unassembled WGS sequence"/>
</dbReference>
<feature type="compositionally biased region" description="Polar residues" evidence="9">
    <location>
        <begin position="703"/>
        <end position="712"/>
    </location>
</feature>
<evidence type="ECO:0000259" key="11">
    <source>
        <dbReference type="PROSITE" id="PS51982"/>
    </source>
</evidence>
<evidence type="ECO:0000259" key="10">
    <source>
        <dbReference type="PROSITE" id="PS50071"/>
    </source>
</evidence>
<sequence>MAKDSEPDGNPRLLERLIPMMPYDIRQLGVLIFKVLAILRRGSAHFLPVLRHGLEPALWGMAKHFSDLILDEMERWGKGADLILDYPGPHDADQCVRRPSRLSPRIKIPQEPREARSCFPGTRRSILKSRPHPLSSPHSLWSLLLPPLRFVQSALRERKINGIPHSAPTAFKLAPHDAAGIGLVNENSYSVSASSASSTKESVIESKTLELLANSLPSMAQMFPVRVLVETVRPQHCLSCANDGQLVADTYAIISGDTQLNNIVDTVLSALGMPQLIADSRGLIQINNWKPLSFEQITDNQEESASTLFKEISSNITLKILTRHGSVEAHSSQCITQLKDRILKMAVEKQPQFLNKIYNQEIKGIVQSVIQGHDVTLTESQISAINDWMDNLNEKEARKSPLAEQCRFSPVSEIPRLERWFRADPNPPRQKLMNYVNMLNSAVYRKNNPKVTYQQICNWFTNQRAKEREERQQKDTSSNTASILAAAVQQLTNPSGNWSNQIAQLFGTSLNGATSPINLAGSSTPTPPTTSASATAIPMSSQPVDIRSKFNGSNGYNPLNDEFQRIDGGSESPTANDDVSEHSASENCGFDGDIKDSLVSSPDPSIDMNDCSPQHGSQALATSTSSLNSQAAAAAVAALQSLMPMGMNNFTMPDSNQLAQQLAAAAAQSQVSPSSALNSLIYTSTANSTSTSSSAPRQSTPAGSNNASGQTQARSRLMFDPLSELPILERWFEENPHPGWLQIEQYTESLNGLPYRQNYPPISTHNVKIWFKNRRAKCKRLLTAGSDPKSESRMDISSDIFNEVKPVY</sequence>
<evidence type="ECO:0000256" key="4">
    <source>
        <dbReference type="ARBA" id="ARBA00023125"/>
    </source>
</evidence>
<dbReference type="Gene3D" id="1.10.10.60">
    <property type="entry name" value="Homeodomain-like"/>
    <property type="match status" value="2"/>
</dbReference>
<feature type="domain" description="CMP" evidence="11">
    <location>
        <begin position="220"/>
        <end position="324"/>
    </location>
</feature>
<dbReference type="FunFam" id="1.10.10.60:FF:000169">
    <property type="entry name" value="DNA-binding protein SATB1"/>
    <property type="match status" value="1"/>
</dbReference>
<dbReference type="Pfam" id="PF00046">
    <property type="entry name" value="Homeodomain"/>
    <property type="match status" value="1"/>
</dbReference>
<keyword evidence="2" id="KW-0677">Repeat</keyword>
<dbReference type="PANTHER" id="PTHR15116">
    <property type="entry name" value="DNA-BINDING PROTEIN SATB FAMILY MEMBER"/>
    <property type="match status" value="1"/>
</dbReference>
<keyword evidence="5 7" id="KW-0371">Homeobox</keyword>
<dbReference type="SUPFAM" id="SSF46689">
    <property type="entry name" value="Homeodomain-like"/>
    <property type="match status" value="2"/>
</dbReference>
<evidence type="ECO:0000256" key="5">
    <source>
        <dbReference type="ARBA" id="ARBA00023155"/>
    </source>
</evidence>
<evidence type="ECO:0000256" key="1">
    <source>
        <dbReference type="ARBA" id="ARBA00004123"/>
    </source>
</evidence>
<evidence type="ECO:0000256" key="7">
    <source>
        <dbReference type="PROSITE-ProRule" id="PRU00108"/>
    </source>
</evidence>
<dbReference type="PROSITE" id="PS50071">
    <property type="entry name" value="HOMEOBOX_2"/>
    <property type="match status" value="2"/>
</dbReference>
<dbReference type="SMR" id="A0A7I8X3P9"/>
<dbReference type="OrthoDB" id="10052721at2759"/>
<feature type="compositionally biased region" description="Low complexity" evidence="9">
    <location>
        <begin position="686"/>
        <end position="702"/>
    </location>
</feature>
<proteinExistence type="predicted"/>
<dbReference type="InterPro" id="IPR038224">
    <property type="entry name" value="SATB_ULD_sf"/>
</dbReference>
<gene>
    <name evidence="12" type="ORF">BXYJ_LOCUS13395</name>
</gene>
<dbReference type="SMART" id="SM00389">
    <property type="entry name" value="HOX"/>
    <property type="match status" value="2"/>
</dbReference>
<dbReference type="Pfam" id="PF16534">
    <property type="entry name" value="ULD"/>
    <property type="match status" value="1"/>
</dbReference>
<dbReference type="InterPro" id="IPR009057">
    <property type="entry name" value="Homeodomain-like_sf"/>
</dbReference>
<feature type="DNA-binding region" description="Homeobox" evidence="7">
    <location>
        <begin position="726"/>
        <end position="782"/>
    </location>
</feature>
<keyword evidence="6 7" id="KW-0539">Nucleus</keyword>
<accession>A0A7I8X3P9</accession>
<dbReference type="InterPro" id="IPR032392">
    <property type="entry name" value="ULD"/>
</dbReference>
<evidence type="ECO:0000256" key="9">
    <source>
        <dbReference type="SAM" id="MobiDB-lite"/>
    </source>
</evidence>
<dbReference type="InterPro" id="IPR039673">
    <property type="entry name" value="SATB1/SATB2"/>
</dbReference>
<feature type="domain" description="Homeobox" evidence="10">
    <location>
        <begin position="724"/>
        <end position="781"/>
    </location>
</feature>
<organism evidence="12 13">
    <name type="scientific">Bursaphelenchus xylophilus</name>
    <name type="common">Pinewood nematode worm</name>
    <name type="synonym">Aphelenchoides xylophilus</name>
    <dbReference type="NCBI Taxonomy" id="6326"/>
    <lineage>
        <taxon>Eukaryota</taxon>
        <taxon>Metazoa</taxon>
        <taxon>Ecdysozoa</taxon>
        <taxon>Nematoda</taxon>
        <taxon>Chromadorea</taxon>
        <taxon>Rhabditida</taxon>
        <taxon>Tylenchina</taxon>
        <taxon>Tylenchomorpha</taxon>
        <taxon>Aphelenchoidea</taxon>
        <taxon>Aphelenchoididae</taxon>
        <taxon>Bursaphelenchus</taxon>
    </lineage>
</organism>
<dbReference type="PROSITE" id="PS51982">
    <property type="entry name" value="CMP"/>
    <property type="match status" value="1"/>
</dbReference>
<dbReference type="GO" id="GO:0000981">
    <property type="term" value="F:DNA-binding transcription factor activity, RNA polymerase II-specific"/>
    <property type="evidence" value="ECO:0007669"/>
    <property type="project" value="TreeGrafter"/>
</dbReference>
<dbReference type="GO" id="GO:0005634">
    <property type="term" value="C:nucleus"/>
    <property type="evidence" value="ECO:0007669"/>
    <property type="project" value="UniProtKB-SubCell"/>
</dbReference>
<feature type="region of interest" description="Disordered" evidence="9">
    <location>
        <begin position="552"/>
        <end position="623"/>
    </location>
</feature>
<keyword evidence="13" id="KW-1185">Reference proteome</keyword>
<dbReference type="AlphaFoldDB" id="A0A7I8X3P9"/>
<dbReference type="Gene3D" id="3.10.20.710">
    <property type="entry name" value="SATB, ubiquitin-like oligomerisation domain"/>
    <property type="match status" value="1"/>
</dbReference>
<dbReference type="InterPro" id="IPR001356">
    <property type="entry name" value="HD"/>
</dbReference>
<feature type="region of interest" description="Disordered" evidence="9">
    <location>
        <begin position="686"/>
        <end position="712"/>
    </location>
</feature>
<reference evidence="12" key="1">
    <citation type="submission" date="2020-09" db="EMBL/GenBank/DDBJ databases">
        <authorList>
            <person name="Kikuchi T."/>
        </authorList>
    </citation>
    <scope>NUCLEOTIDE SEQUENCE</scope>
    <source>
        <strain evidence="12">Ka4C1</strain>
    </source>
</reference>
<dbReference type="PANTHER" id="PTHR15116:SF16">
    <property type="entry name" value="DEFECTIVE PROVENTRICULUS, ISOFORM A"/>
    <property type="match status" value="1"/>
</dbReference>
<comment type="caution">
    <text evidence="12">The sequence shown here is derived from an EMBL/GenBank/DDBJ whole genome shotgun (WGS) entry which is preliminary data.</text>
</comment>
<dbReference type="GO" id="GO:0000978">
    <property type="term" value="F:RNA polymerase II cis-regulatory region sequence-specific DNA binding"/>
    <property type="evidence" value="ECO:0007669"/>
    <property type="project" value="TreeGrafter"/>
</dbReference>
<keyword evidence="3" id="KW-0832">Ubl conjugation</keyword>
<evidence type="ECO:0000313" key="12">
    <source>
        <dbReference type="EMBL" id="CAD5233304.1"/>
    </source>
</evidence>
<dbReference type="EMBL" id="CAJFDI010000006">
    <property type="protein sequence ID" value="CAD5233304.1"/>
    <property type="molecule type" value="Genomic_DNA"/>
</dbReference>
<dbReference type="CDD" id="cd00086">
    <property type="entry name" value="homeodomain"/>
    <property type="match status" value="2"/>
</dbReference>
<evidence type="ECO:0000256" key="8">
    <source>
        <dbReference type="RuleBase" id="RU000682"/>
    </source>
</evidence>
<dbReference type="EMBL" id="CAJFCV020000006">
    <property type="protein sequence ID" value="CAG9128162.1"/>
    <property type="molecule type" value="Genomic_DNA"/>
</dbReference>
<evidence type="ECO:0000313" key="13">
    <source>
        <dbReference type="Proteomes" id="UP000659654"/>
    </source>
</evidence>
<evidence type="ECO:0000256" key="3">
    <source>
        <dbReference type="ARBA" id="ARBA00022843"/>
    </source>
</evidence>
<dbReference type="Proteomes" id="UP000659654">
    <property type="component" value="Unassembled WGS sequence"/>
</dbReference>
<name>A0A7I8X3P9_BURXY</name>